<keyword evidence="1" id="KW-1133">Transmembrane helix</keyword>
<proteinExistence type="predicted"/>
<protein>
    <recommendedName>
        <fullName evidence="4">DUF2333 family protein</fullName>
    </recommendedName>
</protein>
<keyword evidence="3" id="KW-1185">Reference proteome</keyword>
<keyword evidence="1" id="KW-0812">Transmembrane</keyword>
<dbReference type="EMBL" id="FNQM01000013">
    <property type="protein sequence ID" value="SEA83245.1"/>
    <property type="molecule type" value="Genomic_DNA"/>
</dbReference>
<gene>
    <name evidence="2" type="ORF">SAMN05444370_11375</name>
</gene>
<dbReference type="Proteomes" id="UP000198703">
    <property type="component" value="Unassembled WGS sequence"/>
</dbReference>
<accession>A0A1H4EDX4</accession>
<reference evidence="2 3" key="1">
    <citation type="submission" date="2016-10" db="EMBL/GenBank/DDBJ databases">
        <authorList>
            <person name="de Groot N.N."/>
        </authorList>
    </citation>
    <scope>NUCLEOTIDE SEQUENCE [LARGE SCALE GENOMIC DNA]</scope>
    <source>
        <strain evidence="2 3">DSM 15345</strain>
    </source>
</reference>
<organism evidence="2 3">
    <name type="scientific">Rubrimonas cliftonensis</name>
    <dbReference type="NCBI Taxonomy" id="89524"/>
    <lineage>
        <taxon>Bacteria</taxon>
        <taxon>Pseudomonadati</taxon>
        <taxon>Pseudomonadota</taxon>
        <taxon>Alphaproteobacteria</taxon>
        <taxon>Rhodobacterales</taxon>
        <taxon>Paracoccaceae</taxon>
        <taxon>Rubrimonas</taxon>
    </lineage>
</organism>
<dbReference type="InterPro" id="IPR016936">
    <property type="entry name" value="UCP029693"/>
</dbReference>
<evidence type="ECO:0008006" key="4">
    <source>
        <dbReference type="Google" id="ProtNLM"/>
    </source>
</evidence>
<feature type="transmembrane region" description="Helical" evidence="1">
    <location>
        <begin position="42"/>
        <end position="62"/>
    </location>
</feature>
<evidence type="ECO:0000313" key="3">
    <source>
        <dbReference type="Proteomes" id="UP000198703"/>
    </source>
</evidence>
<dbReference type="STRING" id="89524.SAMN05444370_11375"/>
<name>A0A1H4EDX4_9RHOB</name>
<evidence type="ECO:0000313" key="2">
    <source>
        <dbReference type="EMBL" id="SEA83245.1"/>
    </source>
</evidence>
<dbReference type="AlphaFoldDB" id="A0A1H4EDX4"/>
<evidence type="ECO:0000256" key="1">
    <source>
        <dbReference type="SAM" id="Phobius"/>
    </source>
</evidence>
<keyword evidence="1" id="KW-0472">Membrane</keyword>
<dbReference type="RefSeq" id="WP_175478966.1">
    <property type="nucleotide sequence ID" value="NZ_FNQM01000013.1"/>
</dbReference>
<dbReference type="Pfam" id="PF10095">
    <property type="entry name" value="DUF2333"/>
    <property type="match status" value="1"/>
</dbReference>
<sequence length="385" mass="42902">MNRLFDWAVEFWDRLRRMAGFDRLAKSKRAADLADSGRIRRILYFMRPLVALVVIIYIAALVSRLTIIHGDDLGYPQVVLTADRPAVSPGTEAPDGGCGDSAVAAMSGYILDVLVNQNTWAPADPQYKIGWFGVVSFAPGPFFDNKASFQIGALRAVRRMSIEMVDILGRARGTSAADVDLQDARSSVQWNERSWIVNPFDSRLPLISTAAGSSYRSAIGNYEAYNAKLRRCEALYDSRSDNLFQLLDRIANEIGGMTDQLASRSKGDAWDVQQKAMVPATGNNRGFFDFRADNLFYEAHGLMWAYHGYLQAVRSDFSTVIRDANLGQIWDRMEAHVAESASLEPLIVSNGREDSIFTPDHLSAMAANMLRARANMVEIREVLNR</sequence>